<evidence type="ECO:0000256" key="2">
    <source>
        <dbReference type="SAM" id="MobiDB-lite"/>
    </source>
</evidence>
<feature type="compositionally biased region" description="Pro residues" evidence="2">
    <location>
        <begin position="216"/>
        <end position="244"/>
    </location>
</feature>
<dbReference type="PANTHER" id="PTHR34606:SF4">
    <property type="entry name" value="OUTER MEMBRANE LIPOPROTEIN DOLP"/>
    <property type="match status" value="1"/>
</dbReference>
<name>A0A437RT56_9BURK</name>
<dbReference type="Proteomes" id="UP000285575">
    <property type="component" value="Unassembled WGS sequence"/>
</dbReference>
<evidence type="ECO:0000256" key="1">
    <source>
        <dbReference type="ARBA" id="ARBA00022729"/>
    </source>
</evidence>
<dbReference type="SMART" id="SM00749">
    <property type="entry name" value="BON"/>
    <property type="match status" value="2"/>
</dbReference>
<organism evidence="4 5">
    <name type="scientific">Rubrivivax rivuli</name>
    <dbReference type="NCBI Taxonomy" id="1862385"/>
    <lineage>
        <taxon>Bacteria</taxon>
        <taxon>Pseudomonadati</taxon>
        <taxon>Pseudomonadota</taxon>
        <taxon>Betaproteobacteria</taxon>
        <taxon>Burkholderiales</taxon>
        <taxon>Sphaerotilaceae</taxon>
        <taxon>Rubrivivax</taxon>
    </lineage>
</organism>
<dbReference type="PANTHER" id="PTHR34606">
    <property type="entry name" value="BON DOMAIN-CONTAINING PROTEIN"/>
    <property type="match status" value="1"/>
</dbReference>
<evidence type="ECO:0000313" key="5">
    <source>
        <dbReference type="Proteomes" id="UP000285575"/>
    </source>
</evidence>
<protein>
    <submittedName>
        <fullName evidence="4">BON domain-containing protein</fullName>
    </submittedName>
</protein>
<dbReference type="InterPro" id="IPR014004">
    <property type="entry name" value="Transpt-assoc_nodulatn_dom_bac"/>
</dbReference>
<dbReference type="Pfam" id="PF04972">
    <property type="entry name" value="BON"/>
    <property type="match status" value="2"/>
</dbReference>
<dbReference type="EMBL" id="SACR01000001">
    <property type="protein sequence ID" value="RVU49884.1"/>
    <property type="molecule type" value="Genomic_DNA"/>
</dbReference>
<gene>
    <name evidence="4" type="ORF">EOE66_02675</name>
</gene>
<feature type="region of interest" description="Disordered" evidence="2">
    <location>
        <begin position="193"/>
        <end position="244"/>
    </location>
</feature>
<keyword evidence="5" id="KW-1185">Reference proteome</keyword>
<proteinExistence type="predicted"/>
<dbReference type="OrthoDB" id="5294487at2"/>
<evidence type="ECO:0000313" key="4">
    <source>
        <dbReference type="EMBL" id="RVU49884.1"/>
    </source>
</evidence>
<dbReference type="InterPro" id="IPR051686">
    <property type="entry name" value="Lipoprotein_DolP"/>
</dbReference>
<dbReference type="PROSITE" id="PS50914">
    <property type="entry name" value="BON"/>
    <property type="match status" value="2"/>
</dbReference>
<accession>A0A437RT56</accession>
<dbReference type="Gene3D" id="3.30.1340.30">
    <property type="match status" value="1"/>
</dbReference>
<evidence type="ECO:0000259" key="3">
    <source>
        <dbReference type="PROSITE" id="PS50914"/>
    </source>
</evidence>
<dbReference type="AlphaFoldDB" id="A0A437RT56"/>
<feature type="compositionally biased region" description="Low complexity" evidence="2">
    <location>
        <begin position="204"/>
        <end position="215"/>
    </location>
</feature>
<feature type="domain" description="BON" evidence="3">
    <location>
        <begin position="43"/>
        <end position="109"/>
    </location>
</feature>
<feature type="domain" description="BON" evidence="3">
    <location>
        <begin position="118"/>
        <end position="185"/>
    </location>
</feature>
<sequence length="244" mass="24800">MTAVALVLAGATLAGCAPLIVGGAVVGGGLVATDRRTTGIQLEDESIEFRASARVRELATLGRVNITSYNRTVLITGEVPGAAEKQAVEQAVAKVENVKAVLNELGIGPNSPLGSRTTDTFISSKVKATLIDAKDVQANAYKVVVERGIVYLMGRVTEREANRGTELARAVSGVEKVVRAFEVISEQELANIGRGTTPAPAPAPVSTATPAAPAAAPAPAPSGPVSAPAPQPAPMPAPTPGVTK</sequence>
<dbReference type="InterPro" id="IPR007055">
    <property type="entry name" value="BON_dom"/>
</dbReference>
<comment type="caution">
    <text evidence="4">The sequence shown here is derived from an EMBL/GenBank/DDBJ whole genome shotgun (WGS) entry which is preliminary data.</text>
</comment>
<keyword evidence="1" id="KW-0732">Signal</keyword>
<reference evidence="4 5" key="1">
    <citation type="submission" date="2019-01" db="EMBL/GenBank/DDBJ databases">
        <authorList>
            <person name="Chen W.-M."/>
        </authorList>
    </citation>
    <scope>NUCLEOTIDE SEQUENCE [LARGE SCALE GENOMIC DNA]</scope>
    <source>
        <strain evidence="4 5">KYPY4</strain>
    </source>
</reference>